<evidence type="ECO:0008006" key="4">
    <source>
        <dbReference type="Google" id="ProtNLM"/>
    </source>
</evidence>
<keyword evidence="1" id="KW-0812">Transmembrane</keyword>
<feature type="transmembrane region" description="Helical" evidence="1">
    <location>
        <begin position="55"/>
        <end position="76"/>
    </location>
</feature>
<protein>
    <recommendedName>
        <fullName evidence="4">DUF624 domain-containing protein</fullName>
    </recommendedName>
</protein>
<gene>
    <name evidence="2" type="ORF">GCM10022235_78790</name>
</gene>
<dbReference type="EMBL" id="BAABAA010000019">
    <property type="protein sequence ID" value="GAA3595717.1"/>
    <property type="molecule type" value="Genomic_DNA"/>
</dbReference>
<proteinExistence type="predicted"/>
<feature type="transmembrane region" description="Helical" evidence="1">
    <location>
        <begin position="169"/>
        <end position="190"/>
    </location>
</feature>
<evidence type="ECO:0000256" key="1">
    <source>
        <dbReference type="SAM" id="Phobius"/>
    </source>
</evidence>
<dbReference type="RefSeq" id="WP_344849405.1">
    <property type="nucleotide sequence ID" value="NZ_BAABAA010000019.1"/>
</dbReference>
<feature type="transmembrane region" description="Helical" evidence="1">
    <location>
        <begin position="21"/>
        <end position="43"/>
    </location>
</feature>
<comment type="caution">
    <text evidence="2">The sequence shown here is derived from an EMBL/GenBank/DDBJ whole genome shotgun (WGS) entry which is preliminary data.</text>
</comment>
<keyword evidence="3" id="KW-1185">Reference proteome</keyword>
<evidence type="ECO:0000313" key="2">
    <source>
        <dbReference type="EMBL" id="GAA3595717.1"/>
    </source>
</evidence>
<accession>A0ABP6Z0K0</accession>
<reference evidence="3" key="1">
    <citation type="journal article" date="2019" name="Int. J. Syst. Evol. Microbiol.">
        <title>The Global Catalogue of Microorganisms (GCM) 10K type strain sequencing project: providing services to taxonomists for standard genome sequencing and annotation.</title>
        <authorList>
            <consortium name="The Broad Institute Genomics Platform"/>
            <consortium name="The Broad Institute Genome Sequencing Center for Infectious Disease"/>
            <person name="Wu L."/>
            <person name="Ma J."/>
        </authorList>
    </citation>
    <scope>NUCLEOTIDE SEQUENCE [LARGE SCALE GENOMIC DNA]</scope>
    <source>
        <strain evidence="3">JCM 16928</strain>
    </source>
</reference>
<feature type="transmembrane region" description="Helical" evidence="1">
    <location>
        <begin position="125"/>
        <end position="148"/>
    </location>
</feature>
<dbReference type="Proteomes" id="UP001501222">
    <property type="component" value="Unassembled WGS sequence"/>
</dbReference>
<sequence>MASPLSRVNVRADAWELLWSFAHRVLAVNFVLAVAGSPLMLALGTVATPWKYPLFFGLLALPLGPAAAAAFGYLAIDDARPPLSALIRLVWVTGRRSLLVASLTAGLAGVLLADLKVLAGAFPAAAPLLVVLLVLVLNAGLTGLVLAGTEPALRLRALLRLAVYTGVRAWPLSLLSLGVLTAVLIIVSQVPVAGLATVPGCALWVVHTNTNAQLARIRNPPAR</sequence>
<keyword evidence="1" id="KW-1133">Transmembrane helix</keyword>
<evidence type="ECO:0000313" key="3">
    <source>
        <dbReference type="Proteomes" id="UP001501222"/>
    </source>
</evidence>
<keyword evidence="1" id="KW-0472">Membrane</keyword>
<organism evidence="2 3">
    <name type="scientific">Kribbella ginsengisoli</name>
    <dbReference type="NCBI Taxonomy" id="363865"/>
    <lineage>
        <taxon>Bacteria</taxon>
        <taxon>Bacillati</taxon>
        <taxon>Actinomycetota</taxon>
        <taxon>Actinomycetes</taxon>
        <taxon>Propionibacteriales</taxon>
        <taxon>Kribbellaceae</taxon>
        <taxon>Kribbella</taxon>
    </lineage>
</organism>
<name>A0ABP6Z0K0_9ACTN</name>